<evidence type="ECO:0000256" key="1">
    <source>
        <dbReference type="SAM" id="Phobius"/>
    </source>
</evidence>
<dbReference type="Proteomes" id="UP000440578">
    <property type="component" value="Unassembled WGS sequence"/>
</dbReference>
<keyword evidence="3" id="KW-1185">Reference proteome</keyword>
<evidence type="ECO:0000313" key="2">
    <source>
        <dbReference type="EMBL" id="KAF0301384.1"/>
    </source>
</evidence>
<keyword evidence="1" id="KW-0812">Transmembrane</keyword>
<feature type="transmembrane region" description="Helical" evidence="1">
    <location>
        <begin position="59"/>
        <end position="80"/>
    </location>
</feature>
<organism evidence="2 3">
    <name type="scientific">Amphibalanus amphitrite</name>
    <name type="common">Striped barnacle</name>
    <name type="synonym">Balanus amphitrite</name>
    <dbReference type="NCBI Taxonomy" id="1232801"/>
    <lineage>
        <taxon>Eukaryota</taxon>
        <taxon>Metazoa</taxon>
        <taxon>Ecdysozoa</taxon>
        <taxon>Arthropoda</taxon>
        <taxon>Crustacea</taxon>
        <taxon>Multicrustacea</taxon>
        <taxon>Cirripedia</taxon>
        <taxon>Thoracica</taxon>
        <taxon>Thoracicalcarea</taxon>
        <taxon>Balanomorpha</taxon>
        <taxon>Balanoidea</taxon>
        <taxon>Balanidae</taxon>
        <taxon>Amphibalaninae</taxon>
        <taxon>Amphibalanus</taxon>
    </lineage>
</organism>
<feature type="transmembrane region" description="Helical" evidence="1">
    <location>
        <begin position="92"/>
        <end position="116"/>
    </location>
</feature>
<accession>A0A6A4WC45</accession>
<feature type="transmembrane region" description="Helical" evidence="1">
    <location>
        <begin position="128"/>
        <end position="156"/>
    </location>
</feature>
<comment type="caution">
    <text evidence="2">The sequence shown here is derived from an EMBL/GenBank/DDBJ whole genome shotgun (WGS) entry which is preliminary data.</text>
</comment>
<dbReference type="AlphaFoldDB" id="A0A6A4WC45"/>
<name>A0A6A4WC45_AMPAM</name>
<dbReference type="EMBL" id="VIIS01001170">
    <property type="protein sequence ID" value="KAF0301384.1"/>
    <property type="molecule type" value="Genomic_DNA"/>
</dbReference>
<keyword evidence="1" id="KW-0472">Membrane</keyword>
<gene>
    <name evidence="2" type="ORF">FJT64_003152</name>
</gene>
<protein>
    <submittedName>
        <fullName evidence="2">Uncharacterized protein</fullName>
    </submittedName>
</protein>
<proteinExistence type="predicted"/>
<sequence length="202" mass="21507">MQGVEIQDPQRGAVVSGPVGSTVAFIVTMLHPEPMPASAAGGPVTTTDSSWLGCFSYHIGVISLCWTLVIMSLFSFFTFIEYMVVAGGGGALAIFIVAFLLNLVDGAVSALLLMGVRDGVVRVRLNIWLMWNAIYSLAVLLLVIVDLSAVVVVAGLGVLNGLQAVVAIGFRLLCIWTGWMYRDHLMTVPPPPTSLRPDLGAF</sequence>
<keyword evidence="1" id="KW-1133">Transmembrane helix</keyword>
<reference evidence="2 3" key="1">
    <citation type="submission" date="2019-07" db="EMBL/GenBank/DDBJ databases">
        <title>Draft genome assembly of a fouling barnacle, Amphibalanus amphitrite (Darwin, 1854): The first reference genome for Thecostraca.</title>
        <authorList>
            <person name="Kim W."/>
        </authorList>
    </citation>
    <scope>NUCLEOTIDE SEQUENCE [LARGE SCALE GENOMIC DNA]</scope>
    <source>
        <strain evidence="2">SNU_AA5</strain>
        <tissue evidence="2">Soma without cirri and trophi</tissue>
    </source>
</reference>
<evidence type="ECO:0000313" key="3">
    <source>
        <dbReference type="Proteomes" id="UP000440578"/>
    </source>
</evidence>
<feature type="transmembrane region" description="Helical" evidence="1">
    <location>
        <begin position="162"/>
        <end position="181"/>
    </location>
</feature>